<evidence type="ECO:0000256" key="5">
    <source>
        <dbReference type="ARBA" id="ARBA00023136"/>
    </source>
</evidence>
<evidence type="ECO:0000313" key="7">
    <source>
        <dbReference type="EMBL" id="XDK32703.1"/>
    </source>
</evidence>
<feature type="transmembrane region" description="Helical" evidence="6">
    <location>
        <begin position="70"/>
        <end position="91"/>
    </location>
</feature>
<dbReference type="GO" id="GO:0055085">
    <property type="term" value="P:transmembrane transport"/>
    <property type="evidence" value="ECO:0007669"/>
    <property type="project" value="TreeGrafter"/>
</dbReference>
<keyword evidence="5 6" id="KW-0472">Membrane</keyword>
<feature type="transmembrane region" description="Helical" evidence="6">
    <location>
        <begin position="155"/>
        <end position="177"/>
    </location>
</feature>
<feature type="transmembrane region" description="Helical" evidence="6">
    <location>
        <begin position="270"/>
        <end position="289"/>
    </location>
</feature>
<comment type="subcellular location">
    <subcellularLocation>
        <location evidence="1">Membrane</location>
        <topology evidence="1">Multi-pass membrane protein</topology>
    </subcellularLocation>
</comment>
<protein>
    <submittedName>
        <fullName evidence="7">AI-2E family transporter</fullName>
    </submittedName>
</protein>
<dbReference type="InterPro" id="IPR002549">
    <property type="entry name" value="AI-2E-like"/>
</dbReference>
<dbReference type="PANTHER" id="PTHR21716:SF69">
    <property type="entry name" value="TRANSPORT PROTEIN YUBA-RELATED"/>
    <property type="match status" value="1"/>
</dbReference>
<dbReference type="RefSeq" id="WP_368653391.1">
    <property type="nucleotide sequence ID" value="NZ_CP162599.1"/>
</dbReference>
<organism evidence="7">
    <name type="scientific">Ornithinibacillus sp. 4-3</name>
    <dbReference type="NCBI Taxonomy" id="3231488"/>
    <lineage>
        <taxon>Bacteria</taxon>
        <taxon>Bacillati</taxon>
        <taxon>Bacillota</taxon>
        <taxon>Bacilli</taxon>
        <taxon>Bacillales</taxon>
        <taxon>Bacillaceae</taxon>
        <taxon>Ornithinibacillus</taxon>
    </lineage>
</organism>
<keyword evidence="4 6" id="KW-1133">Transmembrane helix</keyword>
<evidence type="ECO:0000256" key="4">
    <source>
        <dbReference type="ARBA" id="ARBA00022989"/>
    </source>
</evidence>
<dbReference type="GO" id="GO:0016020">
    <property type="term" value="C:membrane"/>
    <property type="evidence" value="ECO:0007669"/>
    <property type="project" value="UniProtKB-SubCell"/>
</dbReference>
<evidence type="ECO:0000256" key="6">
    <source>
        <dbReference type="SAM" id="Phobius"/>
    </source>
</evidence>
<dbReference type="Pfam" id="PF01594">
    <property type="entry name" value="AI-2E_transport"/>
    <property type="match status" value="1"/>
</dbReference>
<accession>A0AB39HND3</accession>
<proteinExistence type="inferred from homology"/>
<sequence length="360" mass="40350">MFGKKWFQTLVAFVLIFALILLISKVNFLFSPIIKYVQAVAIPIVGAGVLFYLTKPILTFLEKYRVKRIFGILIIFLLLILVGILFVMFIVPIAQNQIHNIIANTPKMVQTVEHWINLLQSNQITIPPQVNDAINNFMSNIQSHVESIVGYVFNFISQLVSFVISLALIPFFLFFMLKDGDKLVPFITQIFKKEKADNIKSLLKKLNYTLAGFIQGQIIVSFILGVLLFIGYFAMGLDYSLTLALFAMVMNVIPFLGPFLAVIPAIIVALIQDPIMVVWVLIITVIAQQTESNLISPNVMGRVLSLHPLTVITVILAAGSIAGFLGILFAVPFYAALKTIIMHFYQTYQDSKDNKKDALI</sequence>
<feature type="transmembrane region" description="Helical" evidence="6">
    <location>
        <begin position="241"/>
        <end position="263"/>
    </location>
</feature>
<keyword evidence="3 6" id="KW-0812">Transmembrane</keyword>
<evidence type="ECO:0000256" key="2">
    <source>
        <dbReference type="ARBA" id="ARBA00009773"/>
    </source>
</evidence>
<evidence type="ECO:0000256" key="3">
    <source>
        <dbReference type="ARBA" id="ARBA00022692"/>
    </source>
</evidence>
<comment type="similarity">
    <text evidence="2">Belongs to the autoinducer-2 exporter (AI-2E) (TC 2.A.86) family.</text>
</comment>
<feature type="transmembrane region" description="Helical" evidence="6">
    <location>
        <begin position="210"/>
        <end position="235"/>
    </location>
</feature>
<name>A0AB39HND3_9BACI</name>
<dbReference type="EMBL" id="CP162599">
    <property type="protein sequence ID" value="XDK32703.1"/>
    <property type="molecule type" value="Genomic_DNA"/>
</dbReference>
<evidence type="ECO:0000256" key="1">
    <source>
        <dbReference type="ARBA" id="ARBA00004141"/>
    </source>
</evidence>
<gene>
    <name evidence="7" type="ORF">AB4Y30_17100</name>
</gene>
<reference evidence="7" key="1">
    <citation type="submission" date="2024-07" db="EMBL/GenBank/DDBJ databases">
        <title>Halotolerant mesophilic bacterium Ornithinibacillus sp. 4-3, sp. nov., isolated from soil.</title>
        <authorList>
            <person name="Sidarenka A.V."/>
            <person name="Guliayeva D.E."/>
            <person name="Leanovich S.I."/>
            <person name="Hileuskaya K.S."/>
            <person name="Akhremchuk A.E."/>
            <person name="Sikolenko M.A."/>
            <person name="Valentovich L.N."/>
        </authorList>
    </citation>
    <scope>NUCLEOTIDE SEQUENCE</scope>
    <source>
        <strain evidence="7">4-3</strain>
    </source>
</reference>
<dbReference type="PANTHER" id="PTHR21716">
    <property type="entry name" value="TRANSMEMBRANE PROTEIN"/>
    <property type="match status" value="1"/>
</dbReference>
<feature type="transmembrane region" description="Helical" evidence="6">
    <location>
        <begin position="36"/>
        <end position="58"/>
    </location>
</feature>
<dbReference type="AlphaFoldDB" id="A0AB39HND3"/>
<feature type="transmembrane region" description="Helical" evidence="6">
    <location>
        <begin position="309"/>
        <end position="337"/>
    </location>
</feature>
<feature type="transmembrane region" description="Helical" evidence="6">
    <location>
        <begin position="7"/>
        <end position="30"/>
    </location>
</feature>